<evidence type="ECO:0000256" key="6">
    <source>
        <dbReference type="ARBA" id="ARBA00023316"/>
    </source>
</evidence>
<organism evidence="8">
    <name type="scientific">mine drainage metagenome</name>
    <dbReference type="NCBI Taxonomy" id="410659"/>
    <lineage>
        <taxon>unclassified sequences</taxon>
        <taxon>metagenomes</taxon>
        <taxon>ecological metagenomes</taxon>
    </lineage>
</organism>
<dbReference type="GO" id="GO:0071555">
    <property type="term" value="P:cell wall organization"/>
    <property type="evidence" value="ECO:0007669"/>
    <property type="project" value="UniProtKB-KW"/>
</dbReference>
<comment type="similarity">
    <text evidence="1">Belongs to the peptidase S11 family.</text>
</comment>
<accession>A0A3P3ZQ80</accession>
<dbReference type="InterPro" id="IPR018044">
    <property type="entry name" value="Peptidase_S11"/>
</dbReference>
<dbReference type="EC" id="3.4.21.-" evidence="8"/>
<dbReference type="Pfam" id="PF00768">
    <property type="entry name" value="Peptidase_S11"/>
    <property type="match status" value="1"/>
</dbReference>
<evidence type="ECO:0000256" key="4">
    <source>
        <dbReference type="ARBA" id="ARBA00022960"/>
    </source>
</evidence>
<dbReference type="Gene3D" id="3.40.710.10">
    <property type="entry name" value="DD-peptidase/beta-lactamase superfamily"/>
    <property type="match status" value="1"/>
</dbReference>
<keyword evidence="5" id="KW-0573">Peptidoglycan synthesis</keyword>
<dbReference type="SUPFAM" id="SSF56601">
    <property type="entry name" value="beta-lactamase/transpeptidase-like"/>
    <property type="match status" value="1"/>
</dbReference>
<sequence>MHFKVFFCIVEMYHLPWSSPMFLSSSALRSWVLTGFMALFVAHVPLAEAQVHHHLHHHHHGAPVDPDPRHIALLSVTALVVDEQTQKVVYAKNPEPTHPIASITKLMTALVVIQNHQNMEEILTVSQEDVDTLRYSHSHLRVGTQATRLDFMRMALVASENRAAAALARNFPGGTAAFVQQMNLQAQKLGMKDTHFEDSSGLNGANVATAQDLAVLVSTAVKVPLIHEITTRSEIQVPIGRGGRLVTLHNTNPLVAQEGWQIGLSKTGFINEAGQCLVMQATIHQRPTIIVLLDSRGHHARFSDANRVRRWLEVQDQTTLGLLSAKPVQKSGVAL</sequence>
<dbReference type="GO" id="GO:0009002">
    <property type="term" value="F:serine-type D-Ala-D-Ala carboxypeptidase activity"/>
    <property type="evidence" value="ECO:0007669"/>
    <property type="project" value="InterPro"/>
</dbReference>
<keyword evidence="6" id="KW-0961">Cell wall biogenesis/degradation</keyword>
<feature type="domain" description="Peptidase S11 D-alanyl-D-alanine carboxypeptidase A N-terminal" evidence="7">
    <location>
        <begin position="75"/>
        <end position="295"/>
    </location>
</feature>
<evidence type="ECO:0000313" key="8">
    <source>
        <dbReference type="EMBL" id="VAY88844.1"/>
    </source>
</evidence>
<name>A0A3P3ZQ80_9ZZZZ</name>
<dbReference type="PANTHER" id="PTHR21581:SF26">
    <property type="entry name" value="D-ALANYL-D-ALANINE ENDOPEPTIDASE"/>
    <property type="match status" value="1"/>
</dbReference>
<dbReference type="InterPro" id="IPR012338">
    <property type="entry name" value="Beta-lactam/transpept-like"/>
</dbReference>
<dbReference type="GO" id="GO:0006508">
    <property type="term" value="P:proteolysis"/>
    <property type="evidence" value="ECO:0007669"/>
    <property type="project" value="InterPro"/>
</dbReference>
<keyword evidence="4" id="KW-0133">Cell shape</keyword>
<evidence type="ECO:0000256" key="3">
    <source>
        <dbReference type="ARBA" id="ARBA00022801"/>
    </source>
</evidence>
<keyword evidence="2" id="KW-0732">Signal</keyword>
<dbReference type="InterPro" id="IPR001967">
    <property type="entry name" value="Peptidase_S11_N"/>
</dbReference>
<gene>
    <name evidence="8" type="primary">pbpG</name>
    <name evidence="8" type="ORF">CARN8_4100009</name>
</gene>
<dbReference type="AlphaFoldDB" id="A0A3P3ZQ80"/>
<evidence type="ECO:0000256" key="5">
    <source>
        <dbReference type="ARBA" id="ARBA00022984"/>
    </source>
</evidence>
<dbReference type="GO" id="GO:0008360">
    <property type="term" value="P:regulation of cell shape"/>
    <property type="evidence" value="ECO:0007669"/>
    <property type="project" value="UniProtKB-KW"/>
</dbReference>
<proteinExistence type="inferred from homology"/>
<protein>
    <submittedName>
        <fullName evidence="8">D-alanyl-D-alanine endopeptidase</fullName>
        <ecNumber evidence="8">3.4.21.-</ecNumber>
    </submittedName>
</protein>
<reference evidence="8" key="1">
    <citation type="submission" date="2018-10" db="EMBL/GenBank/DDBJ databases">
        <authorList>
            <person name="Plewniak F."/>
        </authorList>
    </citation>
    <scope>NUCLEOTIDE SEQUENCE</scope>
</reference>
<evidence type="ECO:0000256" key="2">
    <source>
        <dbReference type="ARBA" id="ARBA00022729"/>
    </source>
</evidence>
<dbReference type="EMBL" id="UOYP01000347">
    <property type="protein sequence ID" value="VAY88844.1"/>
    <property type="molecule type" value="Genomic_DNA"/>
</dbReference>
<dbReference type="PANTHER" id="PTHR21581">
    <property type="entry name" value="D-ALANYL-D-ALANINE CARBOXYPEPTIDASE"/>
    <property type="match status" value="1"/>
</dbReference>
<evidence type="ECO:0000256" key="1">
    <source>
        <dbReference type="ARBA" id="ARBA00007164"/>
    </source>
</evidence>
<evidence type="ECO:0000259" key="7">
    <source>
        <dbReference type="Pfam" id="PF00768"/>
    </source>
</evidence>
<dbReference type="GO" id="GO:0009252">
    <property type="term" value="P:peptidoglycan biosynthetic process"/>
    <property type="evidence" value="ECO:0007669"/>
    <property type="project" value="UniProtKB-KW"/>
</dbReference>
<keyword evidence="3 8" id="KW-0378">Hydrolase</keyword>
<dbReference type="PRINTS" id="PR00725">
    <property type="entry name" value="DADACBPTASE1"/>
</dbReference>